<organism evidence="1 2">
    <name type="scientific">Seiridium unicorne</name>
    <dbReference type="NCBI Taxonomy" id="138068"/>
    <lineage>
        <taxon>Eukaryota</taxon>
        <taxon>Fungi</taxon>
        <taxon>Dikarya</taxon>
        <taxon>Ascomycota</taxon>
        <taxon>Pezizomycotina</taxon>
        <taxon>Sordariomycetes</taxon>
        <taxon>Xylariomycetidae</taxon>
        <taxon>Amphisphaeriales</taxon>
        <taxon>Sporocadaceae</taxon>
        <taxon>Seiridium</taxon>
    </lineage>
</organism>
<evidence type="ECO:0000313" key="1">
    <source>
        <dbReference type="EMBL" id="KAK9418851.1"/>
    </source>
</evidence>
<name>A0ABR2UWT9_9PEZI</name>
<protein>
    <submittedName>
        <fullName evidence="1">Uncharacterized protein</fullName>
    </submittedName>
</protein>
<accession>A0ABR2UWT9</accession>
<dbReference type="EMBL" id="JARVKF010000342">
    <property type="protein sequence ID" value="KAK9418851.1"/>
    <property type="molecule type" value="Genomic_DNA"/>
</dbReference>
<reference evidence="1 2" key="1">
    <citation type="journal article" date="2024" name="J. Plant Pathol.">
        <title>Sequence and assembly of the genome of Seiridium unicorne, isolate CBS 538.82, causal agent of cypress canker disease.</title>
        <authorList>
            <person name="Scali E."/>
            <person name="Rocca G.D."/>
            <person name="Danti R."/>
            <person name="Garbelotto M."/>
            <person name="Barberini S."/>
            <person name="Baroncelli R."/>
            <person name="Emiliani G."/>
        </authorList>
    </citation>
    <scope>NUCLEOTIDE SEQUENCE [LARGE SCALE GENOMIC DNA]</scope>
    <source>
        <strain evidence="1 2">BM-138-508</strain>
    </source>
</reference>
<sequence>MLIVLRHVFSFNRWDFRSSYPMQEAELKNPILRLAWQAVTAEPEYLSAQAKIASLFATKGQPLPKFRELLEHDVMISTLFSHPDLGLWDPQTWAIPPTAGPRAWHRDHVFTAKEVAQKSIVRWDGKENLQNCLEKKFGNLQTFSINVEDWHVEPGVSPMLDTIVVKYTLIAVVRMSSGPNPGESVRLYALNGGSLIPPASARISQVTSNSWRLGKQADSYILVYAKSTMPFRVPLDRTVESQAVVHDYVDRQGAMIDSLGDPSLDWVLTPSVSEREGIFDGETNQNSADVGMLEAALPSHDQELSSSTVQVHATATQDSQASEKQMLGQQPMAFEPPSIIQSIKQETPTQTGFPETQETSSHRAILSTSVAPESIGQAKRIHQPAMAATRTTTQASWKAGLDIAQKAADARIFNETSPSTTETITPYRYWAAVNSTTECGIATSPPEPPNRTAAIRSFN</sequence>
<gene>
    <name evidence="1" type="ORF">SUNI508_07623</name>
</gene>
<keyword evidence="2" id="KW-1185">Reference proteome</keyword>
<comment type="caution">
    <text evidence="1">The sequence shown here is derived from an EMBL/GenBank/DDBJ whole genome shotgun (WGS) entry which is preliminary data.</text>
</comment>
<evidence type="ECO:0000313" key="2">
    <source>
        <dbReference type="Proteomes" id="UP001408356"/>
    </source>
</evidence>
<proteinExistence type="predicted"/>
<dbReference type="Proteomes" id="UP001408356">
    <property type="component" value="Unassembled WGS sequence"/>
</dbReference>